<feature type="transmembrane region" description="Helical" evidence="1">
    <location>
        <begin position="6"/>
        <end position="22"/>
    </location>
</feature>
<feature type="transmembrane region" description="Helical" evidence="1">
    <location>
        <begin position="58"/>
        <end position="79"/>
    </location>
</feature>
<proteinExistence type="predicted"/>
<protein>
    <submittedName>
        <fullName evidence="2">Uncharacterized protein</fullName>
    </submittedName>
</protein>
<dbReference type="KEGG" id="esj:SJ05684_c21590"/>
<reference evidence="2 3" key="1">
    <citation type="submission" date="2017-08" db="EMBL/GenBank/DDBJ databases">
        <title>Multipartite genome sequences of Sinorhizobium species nodulating soybeans.</title>
        <authorList>
            <person name="Tian C.F."/>
        </authorList>
    </citation>
    <scope>NUCLEOTIDE SEQUENCE [LARGE SCALE GENOMIC DNA]</scope>
    <source>
        <strain evidence="2 3">CCBAU 05684</strain>
    </source>
</reference>
<organism evidence="2 3">
    <name type="scientific">Sinorhizobium sojae CCBAU 05684</name>
    <dbReference type="NCBI Taxonomy" id="716928"/>
    <lineage>
        <taxon>Bacteria</taxon>
        <taxon>Pseudomonadati</taxon>
        <taxon>Pseudomonadota</taxon>
        <taxon>Alphaproteobacteria</taxon>
        <taxon>Hyphomicrobiales</taxon>
        <taxon>Rhizobiaceae</taxon>
        <taxon>Sinorhizobium/Ensifer group</taxon>
        <taxon>Sinorhizobium</taxon>
    </lineage>
</organism>
<evidence type="ECO:0000313" key="2">
    <source>
        <dbReference type="EMBL" id="ASY63600.1"/>
    </source>
</evidence>
<keyword evidence="3" id="KW-1185">Reference proteome</keyword>
<dbReference type="STRING" id="716928.GCA_000261485_00296"/>
<dbReference type="EMBL" id="CP023067">
    <property type="protein sequence ID" value="ASY63600.1"/>
    <property type="molecule type" value="Genomic_DNA"/>
</dbReference>
<keyword evidence="1" id="KW-1133">Transmembrane helix</keyword>
<accession>A0A249PCB7</accession>
<sequence length="111" mass="11603">MGIQPAHLIAGLAGGIVRALIYKEGTLVERIFVGAVGTLFAAFLTPFALLIFGATAPAISGAVGFMLGLMGMSFAIAFIKIGKDYANNPGKLKDDLGSLLLRVFNKDSDDK</sequence>
<keyword evidence="1" id="KW-0812">Transmembrane</keyword>
<evidence type="ECO:0000256" key="1">
    <source>
        <dbReference type="SAM" id="Phobius"/>
    </source>
</evidence>
<keyword evidence="1" id="KW-0472">Membrane</keyword>
<name>A0A249PCB7_9HYPH</name>
<evidence type="ECO:0000313" key="3">
    <source>
        <dbReference type="Proteomes" id="UP000217211"/>
    </source>
</evidence>
<feature type="transmembrane region" description="Helical" evidence="1">
    <location>
        <begin position="31"/>
        <end position="52"/>
    </location>
</feature>
<dbReference type="AlphaFoldDB" id="A0A249PCB7"/>
<dbReference type="Proteomes" id="UP000217211">
    <property type="component" value="Chromosome"/>
</dbReference>
<gene>
    <name evidence="2" type="ORF">SJ05684_c21590</name>
</gene>